<feature type="region of interest" description="Disordered" evidence="1">
    <location>
        <begin position="1"/>
        <end position="37"/>
    </location>
</feature>
<organism evidence="2">
    <name type="scientific">Thermobifida fusca (strain YX)</name>
    <dbReference type="NCBI Taxonomy" id="269800"/>
    <lineage>
        <taxon>Bacteria</taxon>
        <taxon>Bacillati</taxon>
        <taxon>Actinomycetota</taxon>
        <taxon>Actinomycetes</taxon>
        <taxon>Streptosporangiales</taxon>
        <taxon>Nocardiopsidaceae</taxon>
        <taxon>Thermobifida</taxon>
    </lineage>
</organism>
<dbReference type="EMBL" id="CP000088">
    <property type="protein sequence ID" value="AAZ55284.1"/>
    <property type="molecule type" value="Genomic_DNA"/>
</dbReference>
<dbReference type="KEGG" id="tfu:Tfu_1246"/>
<feature type="compositionally biased region" description="Polar residues" evidence="1">
    <location>
        <begin position="20"/>
        <end position="32"/>
    </location>
</feature>
<dbReference type="STRING" id="269800.Tfu_1246"/>
<accession>Q47QI5</accession>
<dbReference type="HOGENOM" id="CLU_1474499_0_0_11"/>
<dbReference type="AlphaFoldDB" id="Q47QI5"/>
<evidence type="ECO:0000313" key="2">
    <source>
        <dbReference type="EMBL" id="AAZ55284.1"/>
    </source>
</evidence>
<proteinExistence type="predicted"/>
<gene>
    <name evidence="2" type="ordered locus">Tfu_1246</name>
</gene>
<protein>
    <submittedName>
        <fullName evidence="2">Uncharacterized protein</fullName>
    </submittedName>
</protein>
<sequence length="183" mass="19834">MPAAVSPRRSFTRLPPPGTLASSRVTGENAATSVLRRDSSALPRDICREVKSPTVAEASTRTAPTLHQPGQRYLSAIPETEGSRLHKGYLNPRSLTVEWIRNFRCEELRKRREKISASASATPDERKVVFPVSGKQCQKKELSRFSTSKNTRSVIVVLCGGGEQCGCGDPTALPASGKTTEPA</sequence>
<reference evidence="2" key="1">
    <citation type="submission" date="2005-07" db="EMBL/GenBank/DDBJ databases">
        <title>Complete sequence of Thermobifida fusca YX.</title>
        <authorList>
            <consortium name="US DOE Joint Genome Institute"/>
            <person name="Copeland A."/>
            <person name="Lucas S."/>
            <person name="Lapidus A."/>
            <person name="Barry K."/>
            <person name="Detter J.C."/>
            <person name="Glavina T."/>
            <person name="Hammon N."/>
            <person name="Israni S."/>
            <person name="Pitluck S."/>
            <person name="Di Bartolo G."/>
            <person name="Chain P."/>
            <person name="Schmutz J."/>
            <person name="Larimer F."/>
            <person name="Land M."/>
            <person name="Lykidis A."/>
            <person name="Richardson P."/>
        </authorList>
    </citation>
    <scope>NUCLEOTIDE SEQUENCE</scope>
    <source>
        <strain evidence="2">YX</strain>
    </source>
</reference>
<evidence type="ECO:0000256" key="1">
    <source>
        <dbReference type="SAM" id="MobiDB-lite"/>
    </source>
</evidence>
<name>Q47QI5_THEFY</name>